<dbReference type="EMBL" id="CAIIXF020000003">
    <property type="protein sequence ID" value="CAH1780234.1"/>
    <property type="molecule type" value="Genomic_DNA"/>
</dbReference>
<proteinExistence type="predicted"/>
<accession>A0A8J1UNZ7</accession>
<reference evidence="1" key="1">
    <citation type="submission" date="2022-03" db="EMBL/GenBank/DDBJ databases">
        <authorList>
            <person name="Martin C."/>
        </authorList>
    </citation>
    <scope>NUCLEOTIDE SEQUENCE</scope>
</reference>
<protein>
    <submittedName>
        <fullName evidence="1">Uncharacterized protein</fullName>
    </submittedName>
</protein>
<dbReference type="AlphaFoldDB" id="A0A8J1UNZ7"/>
<keyword evidence="2" id="KW-1185">Reference proteome</keyword>
<organism evidence="1 2">
    <name type="scientific">Owenia fusiformis</name>
    <name type="common">Polychaete worm</name>
    <dbReference type="NCBI Taxonomy" id="6347"/>
    <lineage>
        <taxon>Eukaryota</taxon>
        <taxon>Metazoa</taxon>
        <taxon>Spiralia</taxon>
        <taxon>Lophotrochozoa</taxon>
        <taxon>Annelida</taxon>
        <taxon>Polychaeta</taxon>
        <taxon>Sedentaria</taxon>
        <taxon>Canalipalpata</taxon>
        <taxon>Sabellida</taxon>
        <taxon>Oweniida</taxon>
        <taxon>Oweniidae</taxon>
        <taxon>Owenia</taxon>
    </lineage>
</organism>
<dbReference type="OrthoDB" id="431551at2759"/>
<comment type="caution">
    <text evidence="1">The sequence shown here is derived from an EMBL/GenBank/DDBJ whole genome shotgun (WGS) entry which is preliminary data.</text>
</comment>
<dbReference type="Proteomes" id="UP000749559">
    <property type="component" value="Unassembled WGS sequence"/>
</dbReference>
<evidence type="ECO:0000313" key="1">
    <source>
        <dbReference type="EMBL" id="CAH1780234.1"/>
    </source>
</evidence>
<gene>
    <name evidence="1" type="ORF">OFUS_LOCUS6952</name>
</gene>
<evidence type="ECO:0000313" key="2">
    <source>
        <dbReference type="Proteomes" id="UP000749559"/>
    </source>
</evidence>
<name>A0A8J1UNZ7_OWEFU</name>
<sequence length="328" mass="38025">MLKLKVLFAVSTIMTILLVFGFTINSKHYQDITESDIMPKLPNKDKSSHVMNKGGVDQEQTITSLKEKATPLLASHGSRKRRKQLLFSHFPKAGGSEIKTILSRVVGGQIEIHGGREYLSRYRANKTKYFLQNEGQTLTPDLKYFFFVIAHVRSPCNYLLSSWTYGSGGKGDVYNMTKDKSVYGKTPPYNNTDDLDRLTLWLQDNKKIYSKRLIYKYFKTTNWETDLTLKSADCWVHTEMLIYDPMNCLKRYEKQGGYVKWENFRKIKTRRANPSNHSQCKDYFDEKRKALVMNSNKDMAEIFGYETCCTENNATLPAGFEELWTNHN</sequence>